<dbReference type="KEGG" id="beq:BEWA_004600"/>
<dbReference type="eggNOG" id="ENOG502S6EQ">
    <property type="taxonomic scope" value="Eukaryota"/>
</dbReference>
<dbReference type="PANTHER" id="PTHR40412:SF1">
    <property type="entry name" value="SF-ASSEMBLIN"/>
    <property type="match status" value="1"/>
</dbReference>
<dbReference type="GeneID" id="15805450"/>
<reference evidence="7 8" key="1">
    <citation type="journal article" date="2012" name="BMC Genomics">
        <title>Comparative genomic analysis and phylogenetic position of Theileria equi.</title>
        <authorList>
            <person name="Kappmeyer L.S."/>
            <person name="Thiagarajan M."/>
            <person name="Herndon D.R."/>
            <person name="Ramsay J.D."/>
            <person name="Caler E."/>
            <person name="Djikeng A."/>
            <person name="Gillespie J.J."/>
            <person name="Lau A.O."/>
            <person name="Roalson E.H."/>
            <person name="Silva J.C."/>
            <person name="Silva M.G."/>
            <person name="Suarez C.E."/>
            <person name="Ueti M.W."/>
            <person name="Nene V.M."/>
            <person name="Mealey R.H."/>
            <person name="Knowles D.P."/>
            <person name="Brayton K.A."/>
        </authorList>
    </citation>
    <scope>NUCLEOTIDE SEQUENCE [LARGE SCALE GENOMIC DNA]</scope>
    <source>
        <strain evidence="7 8">WA</strain>
    </source>
</reference>
<dbReference type="RefSeq" id="XP_004830718.1">
    <property type="nucleotide sequence ID" value="XM_004830661.1"/>
</dbReference>
<dbReference type="AlphaFoldDB" id="L0AZM9"/>
<accession>L0AZM9</accession>
<evidence type="ECO:0000256" key="6">
    <source>
        <dbReference type="ARBA" id="ARBA00023212"/>
    </source>
</evidence>
<evidence type="ECO:0000256" key="4">
    <source>
        <dbReference type="ARBA" id="ARBA00022701"/>
    </source>
</evidence>
<evidence type="ECO:0000256" key="1">
    <source>
        <dbReference type="ARBA" id="ARBA00004245"/>
    </source>
</evidence>
<dbReference type="EMBL" id="CP001670">
    <property type="protein sequence ID" value="AFZ81052.1"/>
    <property type="molecule type" value="Genomic_DNA"/>
</dbReference>
<gene>
    <name evidence="7" type="ORF">BEWA_004600</name>
</gene>
<keyword evidence="8" id="KW-1185">Reference proteome</keyword>
<comment type="similarity">
    <text evidence="2">Belongs to the SF-assemblin family.</text>
</comment>
<dbReference type="GO" id="GO:0005200">
    <property type="term" value="F:structural constituent of cytoskeleton"/>
    <property type="evidence" value="ECO:0007669"/>
    <property type="project" value="InterPro"/>
</dbReference>
<dbReference type="PANTHER" id="PTHR40412">
    <property type="entry name" value="SF-ASSEMBLIN"/>
    <property type="match status" value="1"/>
</dbReference>
<name>L0AZM9_THEEQ</name>
<protein>
    <recommendedName>
        <fullName evidence="9">SF-assemblin</fullName>
    </recommendedName>
</protein>
<keyword evidence="5" id="KW-0175">Coiled coil</keyword>
<proteinExistence type="inferred from homology"/>
<dbReference type="PRINTS" id="PR01799">
    <property type="entry name" value="SFASSEMBLIN"/>
</dbReference>
<evidence type="ECO:0000256" key="3">
    <source>
        <dbReference type="ARBA" id="ARBA00022490"/>
    </source>
</evidence>
<organism evidence="7 8">
    <name type="scientific">Theileria equi strain WA</name>
    <dbReference type="NCBI Taxonomy" id="1537102"/>
    <lineage>
        <taxon>Eukaryota</taxon>
        <taxon>Sar</taxon>
        <taxon>Alveolata</taxon>
        <taxon>Apicomplexa</taxon>
        <taxon>Aconoidasida</taxon>
        <taxon>Piroplasmida</taxon>
        <taxon>Theileriidae</taxon>
        <taxon>Theileria</taxon>
    </lineage>
</organism>
<dbReference type="Proteomes" id="UP000031512">
    <property type="component" value="Chromosome 3"/>
</dbReference>
<dbReference type="VEuPathDB" id="PiroplasmaDB:BEWA_004600"/>
<evidence type="ECO:0000256" key="2">
    <source>
        <dbReference type="ARBA" id="ARBA00005678"/>
    </source>
</evidence>
<keyword evidence="6" id="KW-0206">Cytoskeleton</keyword>
<evidence type="ECO:0000313" key="8">
    <source>
        <dbReference type="Proteomes" id="UP000031512"/>
    </source>
</evidence>
<keyword evidence="3" id="KW-0963">Cytoplasm</keyword>
<evidence type="ECO:0008006" key="9">
    <source>
        <dbReference type="Google" id="ProtNLM"/>
    </source>
</evidence>
<dbReference type="GO" id="GO:0005874">
    <property type="term" value="C:microtubule"/>
    <property type="evidence" value="ECO:0007669"/>
    <property type="project" value="UniProtKB-KW"/>
</dbReference>
<evidence type="ECO:0000256" key="5">
    <source>
        <dbReference type="ARBA" id="ARBA00023054"/>
    </source>
</evidence>
<comment type="subcellular location">
    <subcellularLocation>
        <location evidence="1">Cytoplasm</location>
        <location evidence="1">Cytoskeleton</location>
    </subcellularLocation>
</comment>
<dbReference type="Pfam" id="PF06705">
    <property type="entry name" value="SF-assemblin"/>
    <property type="match status" value="1"/>
</dbReference>
<dbReference type="InterPro" id="IPR008374">
    <property type="entry name" value="SF_assemblin/giardin_b"/>
</dbReference>
<sequence length="341" mass="38560">MSGEVETCGSDLIISQNAGNCGSSGDYPKDCTLVDLKDDFLLRKLVKHSKSVGSTHFSSAASSIENRRNFIRQTSYPVASESLDKIEACDPRFSNGTKSKLLLLNDKLAGFERQMELQAKQRRKLEESRLYNINESLDKLQNAITLETKRRMETIKALNGIFESLIASVQTKVESLFMPKLDQLESVVQSLSDRIDNIQSNVGENESRFINIIESNCITLERNLSNVQKSFESEKIARQEREQHITKKLSEIEFETDLAIKEETDKMNATYQGLKNDTNELRRYIHDSTTELKSTIMDEIANLNNSLILESRAREDADDDIVQALHNYAKILADTHGIAIS</sequence>
<keyword evidence="4" id="KW-0493">Microtubule</keyword>
<evidence type="ECO:0000313" key="7">
    <source>
        <dbReference type="EMBL" id="AFZ81052.1"/>
    </source>
</evidence>
<dbReference type="OrthoDB" id="436841at2759"/>